<dbReference type="InterPro" id="IPR000504">
    <property type="entry name" value="RRM_dom"/>
</dbReference>
<dbReference type="EMBL" id="SEKV01000072">
    <property type="protein sequence ID" value="TFY65317.1"/>
    <property type="molecule type" value="Genomic_DNA"/>
</dbReference>
<feature type="region of interest" description="Disordered" evidence="3">
    <location>
        <begin position="1"/>
        <end position="57"/>
    </location>
</feature>
<dbReference type="PANTHER" id="PTHR48025">
    <property type="entry name" value="OS02G0815200 PROTEIN"/>
    <property type="match status" value="1"/>
</dbReference>
<dbReference type="SMART" id="SM00360">
    <property type="entry name" value="RRM"/>
    <property type="match status" value="2"/>
</dbReference>
<dbReference type="AlphaFoldDB" id="A0A4Y9YUA8"/>
<dbReference type="Gene3D" id="3.30.70.330">
    <property type="match status" value="3"/>
</dbReference>
<evidence type="ECO:0000313" key="6">
    <source>
        <dbReference type="Proteomes" id="UP000298390"/>
    </source>
</evidence>
<evidence type="ECO:0000256" key="2">
    <source>
        <dbReference type="PROSITE-ProRule" id="PRU00176"/>
    </source>
</evidence>
<evidence type="ECO:0000256" key="3">
    <source>
        <dbReference type="SAM" id="MobiDB-lite"/>
    </source>
</evidence>
<dbReference type="InterPro" id="IPR050502">
    <property type="entry name" value="Euk_RNA-bind_prot"/>
</dbReference>
<dbReference type="Pfam" id="PF00076">
    <property type="entry name" value="RRM_1"/>
    <property type="match status" value="1"/>
</dbReference>
<organism evidence="5 6">
    <name type="scientific">Rhodofomes roseus</name>
    <dbReference type="NCBI Taxonomy" id="34475"/>
    <lineage>
        <taxon>Eukaryota</taxon>
        <taxon>Fungi</taxon>
        <taxon>Dikarya</taxon>
        <taxon>Basidiomycota</taxon>
        <taxon>Agaricomycotina</taxon>
        <taxon>Agaricomycetes</taxon>
        <taxon>Polyporales</taxon>
        <taxon>Rhodofomes</taxon>
    </lineage>
</organism>
<dbReference type="PANTHER" id="PTHR48025:SF1">
    <property type="entry name" value="RRM DOMAIN-CONTAINING PROTEIN"/>
    <property type="match status" value="1"/>
</dbReference>
<dbReference type="GO" id="GO:0003729">
    <property type="term" value="F:mRNA binding"/>
    <property type="evidence" value="ECO:0007669"/>
    <property type="project" value="TreeGrafter"/>
</dbReference>
<dbReference type="STRING" id="34475.A0A4Y9YUA8"/>
<feature type="domain" description="RRM" evidence="4">
    <location>
        <begin position="142"/>
        <end position="189"/>
    </location>
</feature>
<gene>
    <name evidence="5" type="ORF">EVJ58_g2043</name>
</gene>
<comment type="caution">
    <text evidence="5">The sequence shown here is derived from an EMBL/GenBank/DDBJ whole genome shotgun (WGS) entry which is preliminary data.</text>
</comment>
<dbReference type="Proteomes" id="UP000298390">
    <property type="component" value="Unassembled WGS sequence"/>
</dbReference>
<dbReference type="PROSITE" id="PS50102">
    <property type="entry name" value="RRM"/>
    <property type="match status" value="2"/>
</dbReference>
<dbReference type="InterPro" id="IPR035979">
    <property type="entry name" value="RBD_domain_sf"/>
</dbReference>
<proteinExistence type="predicted"/>
<dbReference type="InterPro" id="IPR012677">
    <property type="entry name" value="Nucleotide-bd_a/b_plait_sf"/>
</dbReference>
<sequence>MPAESTLPMATGNDATPRTLKAYLPGPQGQNASQETVEEPETPDEDVAQDKDGNPARKRVMITKLPPDATLEELTDLLDGFGECVIEKKAHVSGRWGFAHVLFRRLKDAQAFLRQHKQKKFRIDGQTITVLYSDADQNGKSEALFIRNLPRTITKKEIYELFRPYGYIRTIDVACDRDSKPIGYAHVRFRVFICRKSCPVMLEYAPPAPVHHEPHNKLFARMVDGDETGIRALFGSHAQNIRKIEFYDHSKVDPVVRAAYIEFDTTEEATAAKDAVNQQSVNGRSRLVLSYAKKGPSDGKSKKPSSPVYLPVPQWKSVYEGVEISPDAVERMKSLGLMTPPLPESQR</sequence>
<evidence type="ECO:0000259" key="4">
    <source>
        <dbReference type="PROSITE" id="PS50102"/>
    </source>
</evidence>
<evidence type="ECO:0000256" key="1">
    <source>
        <dbReference type="ARBA" id="ARBA00022884"/>
    </source>
</evidence>
<name>A0A4Y9YUA8_9APHY</name>
<evidence type="ECO:0000313" key="5">
    <source>
        <dbReference type="EMBL" id="TFY65317.1"/>
    </source>
</evidence>
<feature type="domain" description="RRM" evidence="4">
    <location>
        <begin position="58"/>
        <end position="135"/>
    </location>
</feature>
<feature type="compositionally biased region" description="Acidic residues" evidence="3">
    <location>
        <begin position="36"/>
        <end position="47"/>
    </location>
</feature>
<reference evidence="5 6" key="1">
    <citation type="submission" date="2019-01" db="EMBL/GenBank/DDBJ databases">
        <title>Genome sequencing of the rare red list fungi Fomitopsis rosea.</title>
        <authorList>
            <person name="Buettner E."/>
            <person name="Kellner H."/>
        </authorList>
    </citation>
    <scope>NUCLEOTIDE SEQUENCE [LARGE SCALE GENOMIC DNA]</scope>
    <source>
        <strain evidence="5 6">DSM 105464</strain>
    </source>
</reference>
<keyword evidence="1 2" id="KW-0694">RNA-binding</keyword>
<dbReference type="CDD" id="cd00590">
    <property type="entry name" value="RRM_SF"/>
    <property type="match status" value="2"/>
</dbReference>
<accession>A0A4Y9YUA8</accession>
<protein>
    <recommendedName>
        <fullName evidence="4">RRM domain-containing protein</fullName>
    </recommendedName>
</protein>
<dbReference type="SUPFAM" id="SSF54928">
    <property type="entry name" value="RNA-binding domain, RBD"/>
    <property type="match status" value="2"/>
</dbReference>